<protein>
    <submittedName>
        <fullName evidence="2">Uncharacterized protein</fullName>
    </submittedName>
</protein>
<feature type="compositionally biased region" description="Low complexity" evidence="1">
    <location>
        <begin position="40"/>
        <end position="53"/>
    </location>
</feature>
<feature type="region of interest" description="Disordered" evidence="1">
    <location>
        <begin position="37"/>
        <end position="71"/>
    </location>
</feature>
<accession>A0AAV1K741</accession>
<gene>
    <name evidence="2" type="ORF">LNINA_LOCUS15036</name>
</gene>
<reference evidence="2 3" key="1">
    <citation type="submission" date="2023-11" db="EMBL/GenBank/DDBJ databases">
        <authorList>
            <person name="Okamura Y."/>
        </authorList>
    </citation>
    <scope>NUCLEOTIDE SEQUENCE [LARGE SCALE GENOMIC DNA]</scope>
</reference>
<dbReference type="EMBL" id="CAVLEF010000283">
    <property type="protein sequence ID" value="CAK1556273.1"/>
    <property type="molecule type" value="Genomic_DNA"/>
</dbReference>
<dbReference type="Proteomes" id="UP001497472">
    <property type="component" value="Unassembled WGS sequence"/>
</dbReference>
<name>A0AAV1K741_9NEOP</name>
<dbReference type="AlphaFoldDB" id="A0AAV1K741"/>
<evidence type="ECO:0000313" key="2">
    <source>
        <dbReference type="EMBL" id="CAK1556273.1"/>
    </source>
</evidence>
<keyword evidence="3" id="KW-1185">Reference proteome</keyword>
<evidence type="ECO:0000256" key="1">
    <source>
        <dbReference type="SAM" id="MobiDB-lite"/>
    </source>
</evidence>
<proteinExistence type="predicted"/>
<comment type="caution">
    <text evidence="2">The sequence shown here is derived from an EMBL/GenBank/DDBJ whole genome shotgun (WGS) entry which is preliminary data.</text>
</comment>
<evidence type="ECO:0000313" key="3">
    <source>
        <dbReference type="Proteomes" id="UP001497472"/>
    </source>
</evidence>
<sequence>MVAYRVSMYLSRFFRGDLCNGRRKYDAGAILVSREKGCVSRPSASRGASRSAPRPLPPERGTGRGAYVNTHATPVAAATPLSVLERPHVGPPLSQFMWITQSSLPCHHRSHCHHRFRRL</sequence>
<organism evidence="2 3">
    <name type="scientific">Leptosia nina</name>
    <dbReference type="NCBI Taxonomy" id="320188"/>
    <lineage>
        <taxon>Eukaryota</taxon>
        <taxon>Metazoa</taxon>
        <taxon>Ecdysozoa</taxon>
        <taxon>Arthropoda</taxon>
        <taxon>Hexapoda</taxon>
        <taxon>Insecta</taxon>
        <taxon>Pterygota</taxon>
        <taxon>Neoptera</taxon>
        <taxon>Endopterygota</taxon>
        <taxon>Lepidoptera</taxon>
        <taxon>Glossata</taxon>
        <taxon>Ditrysia</taxon>
        <taxon>Papilionoidea</taxon>
        <taxon>Pieridae</taxon>
        <taxon>Pierinae</taxon>
        <taxon>Leptosia</taxon>
    </lineage>
</organism>